<sequence>MLTQQPPSPARPPPPGRRVGRDRHCGPTNLLGAPLALLAIARCDQQSSDSPYSASGDARRLTSAVGASTRRTFAHPRSARGHIRQRATCRASNHLPTHDACSPQGGLHPLSLPAPITAITCLCNAHTTPVHLSRLPHVAHFPALLYIASPIRLDISGRSRPNRLCEPNHRTVRPGASCSISRQ</sequence>
<feature type="region of interest" description="Disordered" evidence="1">
    <location>
        <begin position="1"/>
        <end position="26"/>
    </location>
</feature>
<feature type="compositionally biased region" description="Pro residues" evidence="1">
    <location>
        <begin position="1"/>
        <end position="16"/>
    </location>
</feature>
<feature type="region of interest" description="Disordered" evidence="1">
    <location>
        <begin position="48"/>
        <end position="70"/>
    </location>
</feature>
<proteinExistence type="predicted"/>
<dbReference type="EMBL" id="KV429040">
    <property type="protein sequence ID" value="KZT72672.1"/>
    <property type="molecule type" value="Genomic_DNA"/>
</dbReference>
<name>A0A165SYH3_9APHY</name>
<evidence type="ECO:0000313" key="3">
    <source>
        <dbReference type="Proteomes" id="UP000076727"/>
    </source>
</evidence>
<gene>
    <name evidence="2" type="ORF">DAEQUDRAFT_595222</name>
</gene>
<evidence type="ECO:0000256" key="1">
    <source>
        <dbReference type="SAM" id="MobiDB-lite"/>
    </source>
</evidence>
<dbReference type="AlphaFoldDB" id="A0A165SYH3"/>
<reference evidence="2 3" key="1">
    <citation type="journal article" date="2016" name="Mol. Biol. Evol.">
        <title>Comparative Genomics of Early-Diverging Mushroom-Forming Fungi Provides Insights into the Origins of Lignocellulose Decay Capabilities.</title>
        <authorList>
            <person name="Nagy L.G."/>
            <person name="Riley R."/>
            <person name="Tritt A."/>
            <person name="Adam C."/>
            <person name="Daum C."/>
            <person name="Floudas D."/>
            <person name="Sun H."/>
            <person name="Yadav J.S."/>
            <person name="Pangilinan J."/>
            <person name="Larsson K.H."/>
            <person name="Matsuura K."/>
            <person name="Barry K."/>
            <person name="Labutti K."/>
            <person name="Kuo R."/>
            <person name="Ohm R.A."/>
            <person name="Bhattacharya S.S."/>
            <person name="Shirouzu T."/>
            <person name="Yoshinaga Y."/>
            <person name="Martin F.M."/>
            <person name="Grigoriev I.V."/>
            <person name="Hibbett D.S."/>
        </authorList>
    </citation>
    <scope>NUCLEOTIDE SEQUENCE [LARGE SCALE GENOMIC DNA]</scope>
    <source>
        <strain evidence="2 3">L-15889</strain>
    </source>
</reference>
<keyword evidence="3" id="KW-1185">Reference proteome</keyword>
<protein>
    <submittedName>
        <fullName evidence="2">Uncharacterized protein</fullName>
    </submittedName>
</protein>
<dbReference type="Proteomes" id="UP000076727">
    <property type="component" value="Unassembled WGS sequence"/>
</dbReference>
<organism evidence="2 3">
    <name type="scientific">Daedalea quercina L-15889</name>
    <dbReference type="NCBI Taxonomy" id="1314783"/>
    <lineage>
        <taxon>Eukaryota</taxon>
        <taxon>Fungi</taxon>
        <taxon>Dikarya</taxon>
        <taxon>Basidiomycota</taxon>
        <taxon>Agaricomycotina</taxon>
        <taxon>Agaricomycetes</taxon>
        <taxon>Polyporales</taxon>
        <taxon>Fomitopsis</taxon>
    </lineage>
</organism>
<accession>A0A165SYH3</accession>
<evidence type="ECO:0000313" key="2">
    <source>
        <dbReference type="EMBL" id="KZT72672.1"/>
    </source>
</evidence>